<keyword evidence="8" id="KW-0969">Cilium</keyword>
<dbReference type="InterPro" id="IPR010810">
    <property type="entry name" value="Flagellin_hook_IN_motif"/>
</dbReference>
<keyword evidence="9" id="KW-1185">Reference proteome</keyword>
<reference evidence="8 9" key="1">
    <citation type="submission" date="2021-05" db="EMBL/GenBank/DDBJ databases">
        <title>Shewanella sp. JM162201.</title>
        <authorList>
            <person name="Xu S."/>
            <person name="Li A."/>
        </authorList>
    </citation>
    <scope>NUCLEOTIDE SEQUENCE [LARGE SCALE GENOMIC DNA]</scope>
    <source>
        <strain evidence="8 9">JM162201</strain>
    </source>
</reference>
<comment type="function">
    <text evidence="5">Required for morphogenesis and for the elongation of the flagellar filament by facilitating polymerization of the flagellin monomers at the tip of growing filament. Forms a capping structure, which prevents flagellin subunits (transported through the central channel of the flagellum) from leaking out without polymerization at the distal end.</text>
</comment>
<dbReference type="EMBL" id="JAHEPS010000001">
    <property type="protein sequence ID" value="MBT1443055.1"/>
    <property type="molecule type" value="Genomic_DNA"/>
</dbReference>
<organism evidence="8 9">
    <name type="scientific">Shewanella jiangmenensis</name>
    <dbReference type="NCBI Taxonomy" id="2837387"/>
    <lineage>
        <taxon>Bacteria</taxon>
        <taxon>Pseudomonadati</taxon>
        <taxon>Pseudomonadota</taxon>
        <taxon>Gammaproteobacteria</taxon>
        <taxon>Alteromonadales</taxon>
        <taxon>Shewanellaceae</taxon>
        <taxon>Shewanella</taxon>
    </lineage>
</organism>
<comment type="similarity">
    <text evidence="1 5">Belongs to the FliD family.</text>
</comment>
<comment type="subunit">
    <text evidence="2 5">Homopentamer.</text>
</comment>
<dbReference type="PANTHER" id="PTHR30288">
    <property type="entry name" value="FLAGELLAR CAP/ASSEMBLY PROTEIN FLID"/>
    <property type="match status" value="1"/>
</dbReference>
<evidence type="ECO:0000256" key="5">
    <source>
        <dbReference type="RuleBase" id="RU362066"/>
    </source>
</evidence>
<dbReference type="PANTHER" id="PTHR30288:SF0">
    <property type="entry name" value="FLAGELLAR HOOK-ASSOCIATED PROTEIN 2"/>
    <property type="match status" value="1"/>
</dbReference>
<sequence length="456" mass="48873">MALTATGIGSNLPINDMVSAIVNAEKLPKEALFNRTEDTINAKVSAVGTLKSELAKFQDALKKLQKGNELSARKVSTGDSQYFKATADKFAQNGTYAIKVEKLAYAHKVAGDTTALATDKPGEGRLDFTVNGASFGVDIAATDDLQAIARKINDASDNKGVVATVVTSDDGSRLVFSSEKTGTDNQISVTATDAVGAGTGLNDMFNGANLTELQPAQNAVLYIDNQKITSQSNEIKGAITGVTLELTKADIGQTGTLTISQDDTKVKENVKGFVDSYNALIDSINKLSSYDADKKKASALQGDPMIRSLESQLRSMVSERVDVDGKTIALYDMGIKTDRYGKLSIDDAKLDKAIAEDMNSLEGLFSTESTGLANRFAELANTYTKSGGVISTRNDTYNSEKKRLDTQREAFSLKMKSLESRLFKQFNKMDLVVASLNQQTSGLIDRLNSLPGVVKG</sequence>
<dbReference type="Gene3D" id="3.30.70.2120">
    <property type="match status" value="1"/>
</dbReference>
<proteinExistence type="inferred from homology"/>
<dbReference type="InterPro" id="IPR003481">
    <property type="entry name" value="FliD_N"/>
</dbReference>
<feature type="domain" description="Flagellar hook-associated protein 2 N-terminal" evidence="6">
    <location>
        <begin position="10"/>
        <end position="107"/>
    </location>
</feature>
<keyword evidence="4 5" id="KW-0975">Bacterial flagellum</keyword>
<dbReference type="Pfam" id="PF07196">
    <property type="entry name" value="Flagellin_IN"/>
    <property type="match status" value="1"/>
</dbReference>
<dbReference type="Pfam" id="PF07195">
    <property type="entry name" value="FliD_C"/>
    <property type="match status" value="1"/>
</dbReference>
<comment type="subcellular location">
    <subcellularLocation>
        <location evidence="5">Secreted</location>
    </subcellularLocation>
    <subcellularLocation>
        <location evidence="5">Bacterial flagellum</location>
    </subcellularLocation>
</comment>
<evidence type="ECO:0000256" key="2">
    <source>
        <dbReference type="ARBA" id="ARBA00011255"/>
    </source>
</evidence>
<evidence type="ECO:0000313" key="9">
    <source>
        <dbReference type="Proteomes" id="UP001195903"/>
    </source>
</evidence>
<comment type="caution">
    <text evidence="8">The sequence shown here is derived from an EMBL/GenBank/DDBJ whole genome shotgun (WGS) entry which is preliminary data.</text>
</comment>
<evidence type="ECO:0000256" key="3">
    <source>
        <dbReference type="ARBA" id="ARBA00023054"/>
    </source>
</evidence>
<keyword evidence="3" id="KW-0175">Coiled coil</keyword>
<gene>
    <name evidence="8" type="primary">fliD</name>
    <name evidence="8" type="ORF">KJI95_00740</name>
</gene>
<evidence type="ECO:0000259" key="7">
    <source>
        <dbReference type="Pfam" id="PF07195"/>
    </source>
</evidence>
<evidence type="ECO:0000313" key="8">
    <source>
        <dbReference type="EMBL" id="MBT1443055.1"/>
    </source>
</evidence>
<evidence type="ECO:0000256" key="4">
    <source>
        <dbReference type="ARBA" id="ARBA00023143"/>
    </source>
</evidence>
<keyword evidence="5" id="KW-0964">Secreted</keyword>
<dbReference type="RefSeq" id="WP_214505259.1">
    <property type="nucleotide sequence ID" value="NZ_JAHEPS010000001.1"/>
</dbReference>
<evidence type="ECO:0000256" key="1">
    <source>
        <dbReference type="ARBA" id="ARBA00009764"/>
    </source>
</evidence>
<dbReference type="InterPro" id="IPR010809">
    <property type="entry name" value="FliD_C"/>
</dbReference>
<accession>A0ABS5UYA0</accession>
<protein>
    <recommendedName>
        <fullName evidence="5">Flagellar hook-associated protein 2</fullName>
        <shortName evidence="5">HAP2</shortName>
    </recommendedName>
    <alternativeName>
        <fullName evidence="5">Flagellar cap protein</fullName>
    </alternativeName>
</protein>
<name>A0ABS5UYA0_9GAMM</name>
<dbReference type="Proteomes" id="UP001195903">
    <property type="component" value="Unassembled WGS sequence"/>
</dbReference>
<evidence type="ECO:0000259" key="6">
    <source>
        <dbReference type="Pfam" id="PF02465"/>
    </source>
</evidence>
<keyword evidence="8" id="KW-0282">Flagellum</keyword>
<feature type="domain" description="Flagellar hook-associated protein 2 C-terminal" evidence="7">
    <location>
        <begin position="216"/>
        <end position="438"/>
    </location>
</feature>
<dbReference type="InterPro" id="IPR040026">
    <property type="entry name" value="FliD"/>
</dbReference>
<keyword evidence="8" id="KW-0966">Cell projection</keyword>
<dbReference type="Pfam" id="PF02465">
    <property type="entry name" value="FliD_N"/>
    <property type="match status" value="1"/>
</dbReference>